<protein>
    <submittedName>
        <fullName evidence="2">Uncharacterized protein</fullName>
    </submittedName>
</protein>
<accession>A0A182SYC8</accession>
<name>A0A182SYC8_9DIPT</name>
<feature type="region of interest" description="Disordered" evidence="1">
    <location>
        <begin position="389"/>
        <end position="424"/>
    </location>
</feature>
<dbReference type="EnsemblMetazoa" id="AMAM015911-RA">
    <property type="protein sequence ID" value="AMAM015911-PA"/>
    <property type="gene ID" value="AMAM015911"/>
</dbReference>
<evidence type="ECO:0000313" key="2">
    <source>
        <dbReference type="EnsemblMetazoa" id="AMAM015911-PA"/>
    </source>
</evidence>
<reference evidence="3" key="1">
    <citation type="submission" date="2013-09" db="EMBL/GenBank/DDBJ databases">
        <title>The Genome Sequence of Anopheles maculatus species B.</title>
        <authorList>
            <consortium name="The Broad Institute Genomics Platform"/>
            <person name="Neafsey D.E."/>
            <person name="Besansky N."/>
            <person name="Howell P."/>
            <person name="Walton C."/>
            <person name="Young S.K."/>
            <person name="Zeng Q."/>
            <person name="Gargeya S."/>
            <person name="Fitzgerald M."/>
            <person name="Haas B."/>
            <person name="Abouelleil A."/>
            <person name="Allen A.W."/>
            <person name="Alvarado L."/>
            <person name="Arachchi H.M."/>
            <person name="Berlin A.M."/>
            <person name="Chapman S.B."/>
            <person name="Gainer-Dewar J."/>
            <person name="Goldberg J."/>
            <person name="Griggs A."/>
            <person name="Gujja S."/>
            <person name="Hansen M."/>
            <person name="Howarth C."/>
            <person name="Imamovic A."/>
            <person name="Ireland A."/>
            <person name="Larimer J."/>
            <person name="McCowan C."/>
            <person name="Murphy C."/>
            <person name="Pearson M."/>
            <person name="Poon T.W."/>
            <person name="Priest M."/>
            <person name="Roberts A."/>
            <person name="Saif S."/>
            <person name="Shea T."/>
            <person name="Sisk P."/>
            <person name="Sykes S."/>
            <person name="Wortman J."/>
            <person name="Nusbaum C."/>
            <person name="Birren B."/>
        </authorList>
    </citation>
    <scope>NUCLEOTIDE SEQUENCE [LARGE SCALE GENOMIC DNA]</scope>
    <source>
        <strain evidence="3">maculatus3</strain>
    </source>
</reference>
<feature type="region of interest" description="Disordered" evidence="1">
    <location>
        <begin position="1"/>
        <end position="43"/>
    </location>
</feature>
<organism evidence="2 3">
    <name type="scientific">Anopheles maculatus</name>
    <dbReference type="NCBI Taxonomy" id="74869"/>
    <lineage>
        <taxon>Eukaryota</taxon>
        <taxon>Metazoa</taxon>
        <taxon>Ecdysozoa</taxon>
        <taxon>Arthropoda</taxon>
        <taxon>Hexapoda</taxon>
        <taxon>Insecta</taxon>
        <taxon>Pterygota</taxon>
        <taxon>Neoptera</taxon>
        <taxon>Endopterygota</taxon>
        <taxon>Diptera</taxon>
        <taxon>Nematocera</taxon>
        <taxon>Culicoidea</taxon>
        <taxon>Culicidae</taxon>
        <taxon>Anophelinae</taxon>
        <taxon>Anopheles</taxon>
        <taxon>Anopheles maculatus group</taxon>
    </lineage>
</organism>
<sequence>MQSTTLGSSEEIQREAAEDLLMTSTTTETMSSSSEEITASSAEVTLTPVRTASSAQSKRPTATYVEVETLKYTPSTTLTPPTTNTLPELFPITKWEFVNGTRRTTAEKPPTKKVFNETLQALVVVNVQPDGTTALPRTPLANIEDLKSNRPNATNLQNLSDIFDTLASKLGIQPEVSSKMPPFSSLSKIKNQYRNSANRTGGPGTARPRTTTTVRPKRKKPRPTGTRIPSTSTVGYEPSTAKEQQRVSSTTEQYPETTPMARVIPTVINDEIDDVVPVMLETSSELSSELAVVGQAEVEVIDPNRYEEMLNSMSLAHGKLPAPTTSSPLPSTLVTLLPVKSNSGIRNFRPKTKRPPPYGATTGAPAAHNHGDKNESRKMNEAGLKLMNANKTDDDDRPAAQHHQRQASAERAEPLVAQQGSNKNNTMVETVVRASMRFES</sequence>
<dbReference type="VEuPathDB" id="VectorBase:AMAM015911"/>
<evidence type="ECO:0000256" key="1">
    <source>
        <dbReference type="SAM" id="MobiDB-lite"/>
    </source>
</evidence>
<feature type="region of interest" description="Disordered" evidence="1">
    <location>
        <begin position="343"/>
        <end position="376"/>
    </location>
</feature>
<feature type="compositionally biased region" description="Polar residues" evidence="1">
    <location>
        <begin position="246"/>
        <end position="256"/>
    </location>
</feature>
<evidence type="ECO:0000313" key="3">
    <source>
        <dbReference type="Proteomes" id="UP000075901"/>
    </source>
</evidence>
<dbReference type="AlphaFoldDB" id="A0A182SYC8"/>
<dbReference type="Proteomes" id="UP000075901">
    <property type="component" value="Unassembled WGS sequence"/>
</dbReference>
<feature type="compositionally biased region" description="Low complexity" evidence="1">
    <location>
        <begin position="205"/>
        <end position="214"/>
    </location>
</feature>
<keyword evidence="3" id="KW-1185">Reference proteome</keyword>
<proteinExistence type="predicted"/>
<feature type="compositionally biased region" description="Polar residues" evidence="1">
    <location>
        <begin position="1"/>
        <end position="10"/>
    </location>
</feature>
<reference evidence="2" key="2">
    <citation type="submission" date="2020-05" db="UniProtKB">
        <authorList>
            <consortium name="EnsemblMetazoa"/>
        </authorList>
    </citation>
    <scope>IDENTIFICATION</scope>
    <source>
        <strain evidence="2">maculatus3</strain>
    </source>
</reference>
<feature type="region of interest" description="Disordered" evidence="1">
    <location>
        <begin position="194"/>
        <end position="256"/>
    </location>
</feature>
<feature type="compositionally biased region" description="Low complexity" evidence="1">
    <location>
        <begin position="22"/>
        <end position="43"/>
    </location>
</feature>